<keyword evidence="6" id="KW-0804">Transcription</keyword>
<keyword evidence="7" id="KW-0539">Nucleus</keyword>
<evidence type="ECO:0000256" key="9">
    <source>
        <dbReference type="SAM" id="MobiDB-lite"/>
    </source>
</evidence>
<reference evidence="11" key="1">
    <citation type="submission" date="2020-01" db="EMBL/GenBank/DDBJ databases">
        <authorList>
            <person name="Mishra B."/>
        </authorList>
    </citation>
    <scope>NUCLEOTIDE SEQUENCE [LARGE SCALE GENOMIC DNA]</scope>
</reference>
<keyword evidence="12" id="KW-1185">Reference proteome</keyword>
<evidence type="ECO:0000256" key="7">
    <source>
        <dbReference type="ARBA" id="ARBA00023242"/>
    </source>
</evidence>
<dbReference type="PANTHER" id="PTHR45801:SF109">
    <property type="entry name" value="TRANSCRIPTIONAL REGULATOR TAC1"/>
    <property type="match status" value="1"/>
</dbReference>
<keyword evidence="4" id="KW-0862">Zinc</keyword>
<comment type="subcellular location">
    <subcellularLocation>
        <location evidence="1">Nucleus</location>
    </subcellularLocation>
</comment>
<dbReference type="PROSITE" id="PS00028">
    <property type="entry name" value="ZINC_FINGER_C2H2_1"/>
    <property type="match status" value="1"/>
</dbReference>
<dbReference type="GO" id="GO:0005634">
    <property type="term" value="C:nucleus"/>
    <property type="evidence" value="ECO:0007669"/>
    <property type="project" value="UniProtKB-SubCell"/>
</dbReference>
<dbReference type="Gene3D" id="3.30.160.60">
    <property type="entry name" value="Classic Zinc Finger"/>
    <property type="match status" value="1"/>
</dbReference>
<accession>A0A6D2J3G6</accession>
<sequence>MDNIKNPKTPDDYSNRKSKNTYQSVDDSLNQSRSYVCSFCVRGFSNAQALGGHMNIHRRDRAKLRQKLMEDSKDAVVESDSSEVVSLELNEQQQEEEAMACEDDHDDQDQDMDKDTSPGQKLGFLVQETKLGANDRGNVVDGSSSSNHGQSEELDLELRLGQKAVEKKT</sequence>
<evidence type="ECO:0000256" key="8">
    <source>
        <dbReference type="PROSITE-ProRule" id="PRU00042"/>
    </source>
</evidence>
<keyword evidence="3 8" id="KW-0863">Zinc-finger</keyword>
<evidence type="ECO:0000256" key="5">
    <source>
        <dbReference type="ARBA" id="ARBA00023015"/>
    </source>
</evidence>
<evidence type="ECO:0000256" key="2">
    <source>
        <dbReference type="ARBA" id="ARBA00022723"/>
    </source>
</evidence>
<evidence type="ECO:0000313" key="12">
    <source>
        <dbReference type="Proteomes" id="UP000467841"/>
    </source>
</evidence>
<protein>
    <recommendedName>
        <fullName evidence="10">C2H2-type domain-containing protein</fullName>
    </recommendedName>
</protein>
<feature type="region of interest" description="Disordered" evidence="9">
    <location>
        <begin position="1"/>
        <end position="27"/>
    </location>
</feature>
<evidence type="ECO:0000313" key="11">
    <source>
        <dbReference type="EMBL" id="CAA7033614.1"/>
    </source>
</evidence>
<name>A0A6D2J3G6_9BRAS</name>
<dbReference type="EMBL" id="CACVBM020001135">
    <property type="protein sequence ID" value="CAA7033614.1"/>
    <property type="molecule type" value="Genomic_DNA"/>
</dbReference>
<dbReference type="GO" id="GO:0008270">
    <property type="term" value="F:zinc ion binding"/>
    <property type="evidence" value="ECO:0007669"/>
    <property type="project" value="UniProtKB-KW"/>
</dbReference>
<dbReference type="Proteomes" id="UP000467841">
    <property type="component" value="Unassembled WGS sequence"/>
</dbReference>
<dbReference type="OrthoDB" id="780709at2759"/>
<gene>
    <name evidence="11" type="ORF">MERR_LOCUS20849</name>
</gene>
<evidence type="ECO:0000259" key="10">
    <source>
        <dbReference type="PROSITE" id="PS50157"/>
    </source>
</evidence>
<dbReference type="AlphaFoldDB" id="A0A6D2J3G6"/>
<dbReference type="SUPFAM" id="SSF57667">
    <property type="entry name" value="beta-beta-alpha zinc fingers"/>
    <property type="match status" value="1"/>
</dbReference>
<evidence type="ECO:0000256" key="1">
    <source>
        <dbReference type="ARBA" id="ARBA00004123"/>
    </source>
</evidence>
<organism evidence="11 12">
    <name type="scientific">Microthlaspi erraticum</name>
    <dbReference type="NCBI Taxonomy" id="1685480"/>
    <lineage>
        <taxon>Eukaryota</taxon>
        <taxon>Viridiplantae</taxon>
        <taxon>Streptophyta</taxon>
        <taxon>Embryophyta</taxon>
        <taxon>Tracheophyta</taxon>
        <taxon>Spermatophyta</taxon>
        <taxon>Magnoliopsida</taxon>
        <taxon>eudicotyledons</taxon>
        <taxon>Gunneridae</taxon>
        <taxon>Pentapetalae</taxon>
        <taxon>rosids</taxon>
        <taxon>malvids</taxon>
        <taxon>Brassicales</taxon>
        <taxon>Brassicaceae</taxon>
        <taxon>Coluteocarpeae</taxon>
        <taxon>Microthlaspi</taxon>
    </lineage>
</organism>
<feature type="compositionally biased region" description="Basic and acidic residues" evidence="9">
    <location>
        <begin position="156"/>
        <end position="169"/>
    </location>
</feature>
<evidence type="ECO:0000256" key="3">
    <source>
        <dbReference type="ARBA" id="ARBA00022771"/>
    </source>
</evidence>
<feature type="domain" description="C2H2-type" evidence="10">
    <location>
        <begin position="35"/>
        <end position="62"/>
    </location>
</feature>
<dbReference type="PANTHER" id="PTHR45801">
    <property type="entry name" value="OS07G0101800 PROTEIN"/>
    <property type="match status" value="1"/>
</dbReference>
<evidence type="ECO:0000256" key="6">
    <source>
        <dbReference type="ARBA" id="ARBA00023163"/>
    </source>
</evidence>
<dbReference type="InterPro" id="IPR013087">
    <property type="entry name" value="Znf_C2H2_type"/>
</dbReference>
<keyword evidence="5" id="KW-0805">Transcription regulation</keyword>
<comment type="caution">
    <text evidence="11">The sequence shown here is derived from an EMBL/GenBank/DDBJ whole genome shotgun (WGS) entry which is preliminary data.</text>
</comment>
<feature type="region of interest" description="Disordered" evidence="9">
    <location>
        <begin position="71"/>
        <end position="169"/>
    </location>
</feature>
<dbReference type="InterPro" id="IPR052426">
    <property type="entry name" value="Plant_dev_regulator"/>
</dbReference>
<feature type="compositionally biased region" description="Acidic residues" evidence="9">
    <location>
        <begin position="93"/>
        <end position="110"/>
    </location>
</feature>
<keyword evidence="2" id="KW-0479">Metal-binding</keyword>
<evidence type="ECO:0000256" key="4">
    <source>
        <dbReference type="ARBA" id="ARBA00022833"/>
    </source>
</evidence>
<dbReference type="PROSITE" id="PS50157">
    <property type="entry name" value="ZINC_FINGER_C2H2_2"/>
    <property type="match status" value="1"/>
</dbReference>
<proteinExistence type="predicted"/>
<feature type="compositionally biased region" description="Low complexity" evidence="9">
    <location>
        <begin position="78"/>
        <end position="92"/>
    </location>
</feature>
<dbReference type="InterPro" id="IPR036236">
    <property type="entry name" value="Znf_C2H2_sf"/>
</dbReference>